<dbReference type="Proteomes" id="UP000286211">
    <property type="component" value="Unassembled WGS sequence"/>
</dbReference>
<evidence type="ECO:0000259" key="3">
    <source>
        <dbReference type="Pfam" id="PF07715"/>
    </source>
</evidence>
<protein>
    <submittedName>
        <fullName evidence="4">SusC/RagA family TonB-linked outer membrane protein</fullName>
    </submittedName>
</protein>
<evidence type="ECO:0000313" key="4">
    <source>
        <dbReference type="EMBL" id="RHK06298.1"/>
    </source>
</evidence>
<comment type="subcellular location">
    <subcellularLocation>
        <location evidence="1">Cell outer membrane</location>
        <topology evidence="1">Multi-pass membrane protein</topology>
    </subcellularLocation>
</comment>
<comment type="caution">
    <text evidence="4">The sequence shown here is derived from an EMBL/GenBank/DDBJ whole genome shotgun (WGS) entry which is preliminary data.</text>
</comment>
<dbReference type="PROSITE" id="PS52016">
    <property type="entry name" value="TONB_DEPENDENT_REC_3"/>
    <property type="match status" value="1"/>
</dbReference>
<dbReference type="Pfam" id="PF13715">
    <property type="entry name" value="CarbopepD_reg_2"/>
    <property type="match status" value="1"/>
</dbReference>
<evidence type="ECO:0000256" key="1">
    <source>
        <dbReference type="PROSITE-ProRule" id="PRU01360"/>
    </source>
</evidence>
<reference evidence="4 5" key="1">
    <citation type="submission" date="2018-08" db="EMBL/GenBank/DDBJ databases">
        <title>A genome reference for cultivated species of the human gut microbiota.</title>
        <authorList>
            <person name="Zou Y."/>
            <person name="Xue W."/>
            <person name="Luo G."/>
        </authorList>
    </citation>
    <scope>NUCLEOTIDE SEQUENCE [LARGE SCALE GENOMIC DNA]</scope>
    <source>
        <strain evidence="4 5">AF46-2NS</strain>
    </source>
</reference>
<organism evidence="4 5">
    <name type="scientific">Segatella copri</name>
    <dbReference type="NCBI Taxonomy" id="165179"/>
    <lineage>
        <taxon>Bacteria</taxon>
        <taxon>Pseudomonadati</taxon>
        <taxon>Bacteroidota</taxon>
        <taxon>Bacteroidia</taxon>
        <taxon>Bacteroidales</taxon>
        <taxon>Prevotellaceae</taxon>
        <taxon>Segatella</taxon>
    </lineage>
</organism>
<proteinExistence type="inferred from homology"/>
<dbReference type="InterPro" id="IPR037066">
    <property type="entry name" value="Plug_dom_sf"/>
</dbReference>
<keyword evidence="1" id="KW-0812">Transmembrane</keyword>
<dbReference type="NCBIfam" id="TIGR04056">
    <property type="entry name" value="OMP_RagA_SusC"/>
    <property type="match status" value="1"/>
</dbReference>
<feature type="domain" description="TonB-dependent receptor plug" evidence="3">
    <location>
        <begin position="130"/>
        <end position="260"/>
    </location>
</feature>
<keyword evidence="1" id="KW-1134">Transmembrane beta strand</keyword>
<accession>A0A415ESM0</accession>
<dbReference type="InterPro" id="IPR023997">
    <property type="entry name" value="TonB-dep_OMP_SusC/RagA_CS"/>
</dbReference>
<sequence length="431" mass="45770">MNFKSREKLLASVAALSLLGISPQQTFAAQITTNQAVQQTKKITGNVSDAMGPIIGATVKVKGTKNAAVTDFDGNYTLNVGAGQTVEVTYVGYVTKTFKVGGQSKYDITLVEDNNSLDEVVVVGYGTMKKSDISGASVSMGEDQIKGSIITNLDQSFQGRVAGVTSVATSGAPGSSTSIRVRGQSTINAGAEPLYVIDGVIFQGGGSSGGSLGLGDALGNGSVSTVSPMSTINPADIVSMEILKDASATAIYGAQGANGVVLITTKRGKTGEAKFTYDGMAAWQYQGKRIDILNLREFSEYYNDFVSNGWISQDQARPDFSDPSILGRGTNWQDAVFRTAFQHQHQVAAQGGTEKVKYYVSGGMMDQDGTIIGSNFKRLNVRANLDAQLKKWFKIGMNTTYTRTKERLLHADGTEGVITYALPQFGIRNSA</sequence>
<dbReference type="InterPro" id="IPR012910">
    <property type="entry name" value="Plug_dom"/>
</dbReference>
<dbReference type="EMBL" id="QRNB01000160">
    <property type="protein sequence ID" value="RHK06298.1"/>
    <property type="molecule type" value="Genomic_DNA"/>
</dbReference>
<dbReference type="Pfam" id="PF07715">
    <property type="entry name" value="Plug"/>
    <property type="match status" value="1"/>
</dbReference>
<dbReference type="InterPro" id="IPR039426">
    <property type="entry name" value="TonB-dep_rcpt-like"/>
</dbReference>
<dbReference type="Gene3D" id="2.170.130.10">
    <property type="entry name" value="TonB-dependent receptor, plug domain"/>
    <property type="match status" value="1"/>
</dbReference>
<dbReference type="Gene3D" id="2.60.40.1120">
    <property type="entry name" value="Carboxypeptidase-like, regulatory domain"/>
    <property type="match status" value="1"/>
</dbReference>
<comment type="similarity">
    <text evidence="1">Belongs to the TonB-dependent receptor family.</text>
</comment>
<dbReference type="SUPFAM" id="SSF49464">
    <property type="entry name" value="Carboxypeptidase regulatory domain-like"/>
    <property type="match status" value="1"/>
</dbReference>
<feature type="chain" id="PRO_5019199546" evidence="2">
    <location>
        <begin position="29"/>
        <end position="431"/>
    </location>
</feature>
<evidence type="ECO:0000256" key="2">
    <source>
        <dbReference type="SAM" id="SignalP"/>
    </source>
</evidence>
<dbReference type="InterPro" id="IPR008969">
    <property type="entry name" value="CarboxyPept-like_regulatory"/>
</dbReference>
<dbReference type="GO" id="GO:0009279">
    <property type="term" value="C:cell outer membrane"/>
    <property type="evidence" value="ECO:0007669"/>
    <property type="project" value="UniProtKB-SubCell"/>
</dbReference>
<keyword evidence="1" id="KW-0472">Membrane</keyword>
<dbReference type="AlphaFoldDB" id="A0A415ESM0"/>
<keyword evidence="2" id="KW-0732">Signal</keyword>
<feature type="signal peptide" evidence="2">
    <location>
        <begin position="1"/>
        <end position="28"/>
    </location>
</feature>
<dbReference type="SUPFAM" id="SSF56935">
    <property type="entry name" value="Porins"/>
    <property type="match status" value="1"/>
</dbReference>
<keyword evidence="1" id="KW-0998">Cell outer membrane</keyword>
<dbReference type="InterPro" id="IPR023996">
    <property type="entry name" value="TonB-dep_OMP_SusC/RagA"/>
</dbReference>
<gene>
    <name evidence="4" type="ORF">DW079_14560</name>
</gene>
<name>A0A415ESM0_9BACT</name>
<evidence type="ECO:0000313" key="5">
    <source>
        <dbReference type="Proteomes" id="UP000286211"/>
    </source>
</evidence>
<dbReference type="NCBIfam" id="TIGR04057">
    <property type="entry name" value="SusC_RagA_signa"/>
    <property type="match status" value="1"/>
</dbReference>
<keyword evidence="1" id="KW-0813">Transport</keyword>